<dbReference type="Gene3D" id="3.20.20.80">
    <property type="entry name" value="Glycosidases"/>
    <property type="match status" value="1"/>
</dbReference>
<dbReference type="PANTHER" id="PTHR43053">
    <property type="entry name" value="GLYCOSIDASE FAMILY 31"/>
    <property type="match status" value="1"/>
</dbReference>
<evidence type="ECO:0000313" key="4">
    <source>
        <dbReference type="EMBL" id="GID54635.1"/>
    </source>
</evidence>
<sequence>MLAHGMIGHAWTCPDMIGGGEIGAVGGQQGVDQEFFVRYAQIAALSPMMQFSLPPARVLDARHLAAVHSALDVRTENLPLILSLVDEAALTGEAVVRPMAFHAPGLDDVTDQYFLGPNLIVAPVTEKAATHRDVHLPKGQWQADDGTVHTGPTRITTCTPLDRIPRFTRVTDAAVTEPPGDQDDARWRPTR</sequence>
<evidence type="ECO:0000256" key="1">
    <source>
        <dbReference type="ARBA" id="ARBA00022801"/>
    </source>
</evidence>
<comment type="caution">
    <text evidence="4">The sequence shown here is derived from an EMBL/GenBank/DDBJ whole genome shotgun (WGS) entry which is preliminary data.</text>
</comment>
<evidence type="ECO:0000313" key="5">
    <source>
        <dbReference type="Proteomes" id="UP000612282"/>
    </source>
</evidence>
<evidence type="ECO:0000259" key="3">
    <source>
        <dbReference type="Pfam" id="PF21365"/>
    </source>
</evidence>
<dbReference type="Gene3D" id="2.60.40.1180">
    <property type="entry name" value="Golgi alpha-mannosidase II"/>
    <property type="match status" value="1"/>
</dbReference>
<dbReference type="InterPro" id="IPR013780">
    <property type="entry name" value="Glyco_hydro_b"/>
</dbReference>
<dbReference type="Proteomes" id="UP000612282">
    <property type="component" value="Unassembled WGS sequence"/>
</dbReference>
<keyword evidence="2" id="KW-0326">Glycosidase</keyword>
<reference evidence="4 5" key="1">
    <citation type="submission" date="2021-01" db="EMBL/GenBank/DDBJ databases">
        <title>Whole genome shotgun sequence of Actinoplanes couchii NBRC 106145.</title>
        <authorList>
            <person name="Komaki H."/>
            <person name="Tamura T."/>
        </authorList>
    </citation>
    <scope>NUCLEOTIDE SEQUENCE [LARGE SCALE GENOMIC DNA]</scope>
    <source>
        <strain evidence="4 5">NBRC 106145</strain>
    </source>
</reference>
<evidence type="ECO:0000256" key="2">
    <source>
        <dbReference type="ARBA" id="ARBA00023295"/>
    </source>
</evidence>
<gene>
    <name evidence="4" type="ORF">Aco03nite_030390</name>
</gene>
<dbReference type="PANTHER" id="PTHR43053:SF4">
    <property type="entry name" value="MYOGENESIS-REGULATING GLYCOSIDASE"/>
    <property type="match status" value="1"/>
</dbReference>
<protein>
    <recommendedName>
        <fullName evidence="3">Glycosyl hydrolase family 31 C-terminal domain-containing protein</fullName>
    </recommendedName>
</protein>
<proteinExistence type="predicted"/>
<keyword evidence="1" id="KW-0378">Hydrolase</keyword>
<accession>A0ABQ3X7Z8</accession>
<dbReference type="Pfam" id="PF21365">
    <property type="entry name" value="Glyco_hydro_31_3rd"/>
    <property type="match status" value="1"/>
</dbReference>
<name>A0ABQ3X7Z8_9ACTN</name>
<feature type="domain" description="Glycosyl hydrolase family 31 C-terminal" evidence="3">
    <location>
        <begin position="92"/>
        <end position="169"/>
    </location>
</feature>
<organism evidence="4 5">
    <name type="scientific">Actinoplanes couchii</name>
    <dbReference type="NCBI Taxonomy" id="403638"/>
    <lineage>
        <taxon>Bacteria</taxon>
        <taxon>Bacillati</taxon>
        <taxon>Actinomycetota</taxon>
        <taxon>Actinomycetes</taxon>
        <taxon>Micromonosporales</taxon>
        <taxon>Micromonosporaceae</taxon>
        <taxon>Actinoplanes</taxon>
    </lineage>
</organism>
<dbReference type="EMBL" id="BOMG01000042">
    <property type="protein sequence ID" value="GID54635.1"/>
    <property type="molecule type" value="Genomic_DNA"/>
</dbReference>
<keyword evidence="5" id="KW-1185">Reference proteome</keyword>
<dbReference type="SUPFAM" id="SSF51011">
    <property type="entry name" value="Glycosyl hydrolase domain"/>
    <property type="match status" value="1"/>
</dbReference>
<dbReference type="InterPro" id="IPR050985">
    <property type="entry name" value="Alpha-glycosidase_related"/>
</dbReference>
<dbReference type="InterPro" id="IPR048395">
    <property type="entry name" value="Glyco_hydro_31_C"/>
</dbReference>